<evidence type="ECO:0000256" key="1">
    <source>
        <dbReference type="SAM" id="Phobius"/>
    </source>
</evidence>
<sequence>MLRLANYILRNVPDNIGSISDQLLATAEYFIVLGALVFAFGRSMNLLVFVLIVALIIVDFFAALRAAARAVADAHQRGASGWALIQRGAAELLIAALGVVTSVWVGLAMANL</sequence>
<keyword evidence="1" id="KW-0812">Transmembrane</keyword>
<dbReference type="Proteomes" id="UP000095463">
    <property type="component" value="Unassembled WGS sequence"/>
</dbReference>
<organism evidence="2 3">
    <name type="scientific">Devosia insulae DS-56</name>
    <dbReference type="NCBI Taxonomy" id="1116389"/>
    <lineage>
        <taxon>Bacteria</taxon>
        <taxon>Pseudomonadati</taxon>
        <taxon>Pseudomonadota</taxon>
        <taxon>Alphaproteobacteria</taxon>
        <taxon>Hyphomicrobiales</taxon>
        <taxon>Devosiaceae</taxon>
        <taxon>Devosia</taxon>
    </lineage>
</organism>
<gene>
    <name evidence="2" type="ORF">VW23_007205</name>
</gene>
<dbReference type="RefSeq" id="WP_069912752.1">
    <property type="nucleotide sequence ID" value="NZ_LAJE02000409.1"/>
</dbReference>
<name>A0A1E5XH41_9HYPH</name>
<keyword evidence="1" id="KW-0472">Membrane</keyword>
<keyword evidence="3" id="KW-1185">Reference proteome</keyword>
<dbReference type="AlphaFoldDB" id="A0A1E5XH41"/>
<comment type="caution">
    <text evidence="2">The sequence shown here is derived from an EMBL/GenBank/DDBJ whole genome shotgun (WGS) entry which is preliminary data.</text>
</comment>
<accession>A0A1E5XH41</accession>
<dbReference type="EMBL" id="LAJE02000409">
    <property type="protein sequence ID" value="OEO27918.1"/>
    <property type="molecule type" value="Genomic_DNA"/>
</dbReference>
<evidence type="ECO:0000313" key="3">
    <source>
        <dbReference type="Proteomes" id="UP000095463"/>
    </source>
</evidence>
<keyword evidence="1" id="KW-1133">Transmembrane helix</keyword>
<proteinExistence type="predicted"/>
<feature type="transmembrane region" description="Helical" evidence="1">
    <location>
        <begin position="21"/>
        <end position="40"/>
    </location>
</feature>
<protein>
    <submittedName>
        <fullName evidence="2">Uncharacterized protein</fullName>
    </submittedName>
</protein>
<evidence type="ECO:0000313" key="2">
    <source>
        <dbReference type="EMBL" id="OEO27918.1"/>
    </source>
</evidence>
<feature type="transmembrane region" description="Helical" evidence="1">
    <location>
        <begin position="46"/>
        <end position="68"/>
    </location>
</feature>
<reference evidence="2 3" key="1">
    <citation type="journal article" date="2015" name="Genome Announc.">
        <title>Genome Assemblies of Three Soil-Associated Devosia species: D. insulae, D. limi, and D. soli.</title>
        <authorList>
            <person name="Hassan Y.I."/>
            <person name="Lepp D."/>
            <person name="Zhou T."/>
        </authorList>
    </citation>
    <scope>NUCLEOTIDE SEQUENCE [LARGE SCALE GENOMIC DNA]</scope>
    <source>
        <strain evidence="2 3">DS-56</strain>
    </source>
</reference>
<feature type="transmembrane region" description="Helical" evidence="1">
    <location>
        <begin position="89"/>
        <end position="110"/>
    </location>
</feature>